<proteinExistence type="predicted"/>
<name>A0AA40B176_9PEZI</name>
<reference evidence="1" key="1">
    <citation type="submission" date="2023-06" db="EMBL/GenBank/DDBJ databases">
        <title>Genome-scale phylogeny and comparative genomics of the fungal order Sordariales.</title>
        <authorList>
            <consortium name="Lawrence Berkeley National Laboratory"/>
            <person name="Hensen N."/>
            <person name="Bonometti L."/>
            <person name="Westerberg I."/>
            <person name="Brannstrom I.O."/>
            <person name="Guillou S."/>
            <person name="Cros-Aarteil S."/>
            <person name="Calhoun S."/>
            <person name="Haridas S."/>
            <person name="Kuo A."/>
            <person name="Mondo S."/>
            <person name="Pangilinan J."/>
            <person name="Riley R."/>
            <person name="Labutti K."/>
            <person name="Andreopoulos B."/>
            <person name="Lipzen A."/>
            <person name="Chen C."/>
            <person name="Yanf M."/>
            <person name="Daum C."/>
            <person name="Ng V."/>
            <person name="Clum A."/>
            <person name="Steindorff A."/>
            <person name="Ohm R."/>
            <person name="Martin F."/>
            <person name="Silar P."/>
            <person name="Natvig D."/>
            <person name="Lalanne C."/>
            <person name="Gautier V."/>
            <person name="Ament-Velasquez S.L."/>
            <person name="Kruys A."/>
            <person name="Hutchinson M.I."/>
            <person name="Powell A.J."/>
            <person name="Barry K."/>
            <person name="Miller A.N."/>
            <person name="Grigoriev I.V."/>
            <person name="Debuchy R."/>
            <person name="Gladieux P."/>
            <person name="Thoren M.H."/>
            <person name="Johannesson H."/>
        </authorList>
    </citation>
    <scope>NUCLEOTIDE SEQUENCE</scope>
    <source>
        <strain evidence="1">SMH4607-1</strain>
    </source>
</reference>
<evidence type="ECO:0000313" key="1">
    <source>
        <dbReference type="EMBL" id="KAK0725693.1"/>
    </source>
</evidence>
<sequence>MIHSHTTCKGFETEVEKGKIEAERDIRVAKIQSGTQIIVTEINARARVPRTRSYAMPSGAKIPKRNELLLKEKKKMGLSGKDLCGNVLPSEFTTYIDYTRSLGFNDKPDCSYLRELF</sequence>
<comment type="caution">
    <text evidence="1">The sequence shown here is derived from an EMBL/GenBank/DDBJ whole genome shotgun (WGS) entry which is preliminary data.</text>
</comment>
<accession>A0AA40B176</accession>
<organism evidence="1 2">
    <name type="scientific">Lasiosphaeris hirsuta</name>
    <dbReference type="NCBI Taxonomy" id="260670"/>
    <lineage>
        <taxon>Eukaryota</taxon>
        <taxon>Fungi</taxon>
        <taxon>Dikarya</taxon>
        <taxon>Ascomycota</taxon>
        <taxon>Pezizomycotina</taxon>
        <taxon>Sordariomycetes</taxon>
        <taxon>Sordariomycetidae</taxon>
        <taxon>Sordariales</taxon>
        <taxon>Lasiosphaeriaceae</taxon>
        <taxon>Lasiosphaeris</taxon>
    </lineage>
</organism>
<dbReference type="Gene3D" id="1.10.510.10">
    <property type="entry name" value="Transferase(Phosphotransferase) domain 1"/>
    <property type="match status" value="1"/>
</dbReference>
<dbReference type="Proteomes" id="UP001172102">
    <property type="component" value="Unassembled WGS sequence"/>
</dbReference>
<keyword evidence="2" id="KW-1185">Reference proteome</keyword>
<protein>
    <submittedName>
        <fullName evidence="1">Uncharacterized protein</fullName>
    </submittedName>
</protein>
<dbReference type="EMBL" id="JAUKUA010000002">
    <property type="protein sequence ID" value="KAK0725693.1"/>
    <property type="molecule type" value="Genomic_DNA"/>
</dbReference>
<gene>
    <name evidence="1" type="ORF">B0H67DRAFT_642085</name>
</gene>
<evidence type="ECO:0000313" key="2">
    <source>
        <dbReference type="Proteomes" id="UP001172102"/>
    </source>
</evidence>
<dbReference type="AlphaFoldDB" id="A0AA40B176"/>